<reference evidence="1 2" key="1">
    <citation type="submission" date="2018-08" db="EMBL/GenBank/DDBJ databases">
        <title>Jishengella sp. nov., isolated from a root of Azadirachta indica A. Juss. var. siamensis Valenton.</title>
        <authorList>
            <person name="Kuncharoen N."/>
            <person name="Tanasupawat S."/>
            <person name="Kudo T."/>
            <person name="Ohkuma M."/>
        </authorList>
    </citation>
    <scope>NUCLEOTIDE SEQUENCE [LARGE SCALE GENOMIC DNA]</scope>
    <source>
        <strain evidence="1 2">AZ1-13</strain>
    </source>
</reference>
<protein>
    <submittedName>
        <fullName evidence="1">Uncharacterized protein</fullName>
    </submittedName>
</protein>
<dbReference type="Proteomes" id="UP000283832">
    <property type="component" value="Unassembled WGS sequence"/>
</dbReference>
<evidence type="ECO:0000313" key="1">
    <source>
        <dbReference type="EMBL" id="RIV37427.1"/>
    </source>
</evidence>
<comment type="caution">
    <text evidence="1">The sequence shown here is derived from an EMBL/GenBank/DDBJ whole genome shotgun (WGS) entry which is preliminary data.</text>
</comment>
<sequence>MLAATGLQVATAAEASRVNQLFAGSLRASATTGTLIKSNGWSPPPHPTPAIMKLLPPAPACRGNNFMINAVGGGGEGGVAGVG</sequence>
<gene>
    <name evidence="1" type="ORF">D2L64_16320</name>
</gene>
<keyword evidence="2" id="KW-1185">Reference proteome</keyword>
<dbReference type="RefSeq" id="WP_119577416.1">
    <property type="nucleotide sequence ID" value="NZ_QXEC01000014.1"/>
</dbReference>
<accession>A0A418MTD8</accession>
<dbReference type="AlphaFoldDB" id="A0A418MTD8"/>
<proteinExistence type="predicted"/>
<organism evidence="1 2">
    <name type="scientific">Micromonospora radicis</name>
    <dbReference type="NCBI Taxonomy" id="1894971"/>
    <lineage>
        <taxon>Bacteria</taxon>
        <taxon>Bacillati</taxon>
        <taxon>Actinomycetota</taxon>
        <taxon>Actinomycetes</taxon>
        <taxon>Micromonosporales</taxon>
        <taxon>Micromonosporaceae</taxon>
        <taxon>Micromonospora</taxon>
    </lineage>
</organism>
<name>A0A418MTD8_9ACTN</name>
<dbReference type="EMBL" id="QXEC01000014">
    <property type="protein sequence ID" value="RIV37427.1"/>
    <property type="molecule type" value="Genomic_DNA"/>
</dbReference>
<evidence type="ECO:0000313" key="2">
    <source>
        <dbReference type="Proteomes" id="UP000283832"/>
    </source>
</evidence>